<dbReference type="Gene3D" id="3.40.50.12780">
    <property type="entry name" value="N-terminal domain of ligase-like"/>
    <property type="match status" value="1"/>
</dbReference>
<proteinExistence type="predicted"/>
<sequence>MSTLSSRPPTDVETLLGVLQRDPGRPRITWYGPDAERVELSGAVLANWVAKCTNLLVEEADAAPGVRVRLDLPPHWRALVWALAAWRCGACLVLDPAADADVVITARPDAQPDGPLVVAVALAALARTFGAPLPPHAVDGAAVLSYADVVTWAPATDPAAPALVAGDGTLTHGRLLTDLAPAGGRVALAADDLAAVVRTALATWAGDGSVVLVEGATAAALREDPARRARVLAPERVDVDLV</sequence>
<name>A0ABY5K0D4_9CELL</name>
<dbReference type="InterPro" id="IPR042099">
    <property type="entry name" value="ANL_N_sf"/>
</dbReference>
<gene>
    <name evidence="1" type="ORF">NP075_12250</name>
</gene>
<protein>
    <submittedName>
        <fullName evidence="1">TIGR03089 family protein</fullName>
    </submittedName>
</protein>
<dbReference type="InterPro" id="IPR017523">
    <property type="entry name" value="Rv3268"/>
</dbReference>
<dbReference type="EMBL" id="CP101989">
    <property type="protein sequence ID" value="UUI63901.1"/>
    <property type="molecule type" value="Genomic_DNA"/>
</dbReference>
<evidence type="ECO:0000313" key="1">
    <source>
        <dbReference type="EMBL" id="UUI63901.1"/>
    </source>
</evidence>
<dbReference type="SUPFAM" id="SSF56801">
    <property type="entry name" value="Acetyl-CoA synthetase-like"/>
    <property type="match status" value="1"/>
</dbReference>
<evidence type="ECO:0000313" key="2">
    <source>
        <dbReference type="Proteomes" id="UP001317322"/>
    </source>
</evidence>
<dbReference type="Proteomes" id="UP001317322">
    <property type="component" value="Chromosome"/>
</dbReference>
<dbReference type="RefSeq" id="WP_227565444.1">
    <property type="nucleotide sequence ID" value="NZ_CP101989.1"/>
</dbReference>
<reference evidence="1 2" key="1">
    <citation type="submission" date="2022-07" db="EMBL/GenBank/DDBJ databases">
        <title>Novel species in genus cellulomonas.</title>
        <authorList>
            <person name="Ye L."/>
        </authorList>
    </citation>
    <scope>NUCLEOTIDE SEQUENCE [LARGE SCALE GENOMIC DNA]</scope>
    <source>
        <strain evidence="2">zg-Y908</strain>
    </source>
</reference>
<keyword evidence="2" id="KW-1185">Reference proteome</keyword>
<dbReference type="NCBIfam" id="TIGR03089">
    <property type="entry name" value="TIGR03089 family protein"/>
    <property type="match status" value="1"/>
</dbReference>
<accession>A0ABY5K0D4</accession>
<organism evidence="1 2">
    <name type="scientific">Cellulomonas wangsupingiae</name>
    <dbReference type="NCBI Taxonomy" id="2968085"/>
    <lineage>
        <taxon>Bacteria</taxon>
        <taxon>Bacillati</taxon>
        <taxon>Actinomycetota</taxon>
        <taxon>Actinomycetes</taxon>
        <taxon>Micrococcales</taxon>
        <taxon>Cellulomonadaceae</taxon>
        <taxon>Cellulomonas</taxon>
    </lineage>
</organism>